<reference evidence="1 2" key="1">
    <citation type="submission" date="2021-06" db="EMBL/GenBank/DDBJ databases">
        <authorList>
            <person name="Palmer J.M."/>
        </authorList>
    </citation>
    <scope>NUCLEOTIDE SEQUENCE [LARGE SCALE GENOMIC DNA]</scope>
    <source>
        <strain evidence="1 2">MEX-2019</strain>
        <tissue evidence="1">Muscle</tissue>
    </source>
</reference>
<evidence type="ECO:0000313" key="2">
    <source>
        <dbReference type="Proteomes" id="UP001311232"/>
    </source>
</evidence>
<protein>
    <submittedName>
        <fullName evidence="1">Uncharacterized protein</fullName>
    </submittedName>
</protein>
<dbReference type="AlphaFoldDB" id="A0AAV9QWZ1"/>
<sequence length="103" mass="11934">MLMDKQTCSALFYRLLMLTSLEDTYIVSSFPLSRPHFKKSAHLFAFRTRSPNFMPTFINSRHVAYIRCGRINLVLLSVWYIHPVSSTRWPDVSGCDPVLHLSV</sequence>
<accession>A0AAV9QWZ1</accession>
<organism evidence="1 2">
    <name type="scientific">Crenichthys baileyi</name>
    <name type="common">White River springfish</name>
    <dbReference type="NCBI Taxonomy" id="28760"/>
    <lineage>
        <taxon>Eukaryota</taxon>
        <taxon>Metazoa</taxon>
        <taxon>Chordata</taxon>
        <taxon>Craniata</taxon>
        <taxon>Vertebrata</taxon>
        <taxon>Euteleostomi</taxon>
        <taxon>Actinopterygii</taxon>
        <taxon>Neopterygii</taxon>
        <taxon>Teleostei</taxon>
        <taxon>Neoteleostei</taxon>
        <taxon>Acanthomorphata</taxon>
        <taxon>Ovalentaria</taxon>
        <taxon>Atherinomorphae</taxon>
        <taxon>Cyprinodontiformes</taxon>
        <taxon>Goodeidae</taxon>
        <taxon>Crenichthys</taxon>
    </lineage>
</organism>
<comment type="caution">
    <text evidence="1">The sequence shown here is derived from an EMBL/GenBank/DDBJ whole genome shotgun (WGS) entry which is preliminary data.</text>
</comment>
<keyword evidence="2" id="KW-1185">Reference proteome</keyword>
<evidence type="ECO:0000313" key="1">
    <source>
        <dbReference type="EMBL" id="KAK5601191.1"/>
    </source>
</evidence>
<proteinExistence type="predicted"/>
<dbReference type="EMBL" id="JAHHUM010002705">
    <property type="protein sequence ID" value="KAK5601191.1"/>
    <property type="molecule type" value="Genomic_DNA"/>
</dbReference>
<gene>
    <name evidence="1" type="ORF">CRENBAI_002883</name>
</gene>
<dbReference type="Proteomes" id="UP001311232">
    <property type="component" value="Unassembled WGS sequence"/>
</dbReference>
<name>A0AAV9QWZ1_9TELE</name>